<name>A0A085U4H7_YERRU</name>
<dbReference type="GO" id="GO:0006508">
    <property type="term" value="P:proteolysis"/>
    <property type="evidence" value="ECO:0007669"/>
    <property type="project" value="UniProtKB-KW"/>
</dbReference>
<evidence type="ECO:0000313" key="3">
    <source>
        <dbReference type="EMBL" id="CEK26953.1"/>
    </source>
</evidence>
<keyword evidence="1" id="KW-0472">Membrane</keyword>
<organism evidence="4 5">
    <name type="scientific">Yersinia ruckeri</name>
    <dbReference type="NCBI Taxonomy" id="29486"/>
    <lineage>
        <taxon>Bacteria</taxon>
        <taxon>Pseudomonadati</taxon>
        <taxon>Pseudomonadota</taxon>
        <taxon>Gammaproteobacteria</taxon>
        <taxon>Enterobacterales</taxon>
        <taxon>Yersiniaceae</taxon>
        <taxon>Yersinia</taxon>
    </lineage>
</organism>
<feature type="transmembrane region" description="Helical" evidence="1">
    <location>
        <begin position="113"/>
        <end position="129"/>
    </location>
</feature>
<feature type="transmembrane region" description="Helical" evidence="1">
    <location>
        <begin position="249"/>
        <end position="269"/>
    </location>
</feature>
<evidence type="ECO:0000313" key="4">
    <source>
        <dbReference type="EMBL" id="SUP99685.1"/>
    </source>
</evidence>
<reference evidence="3" key="1">
    <citation type="journal article" date="2015" name="Genome Announc.">
        <title>Complete Genome Sequence of Yersinia ruckeri Strain CSF007-82, Etiologic Agent of Red Mouth Disease in Salmonid Fish.</title>
        <authorList>
            <person name="Nelson M.C."/>
            <person name="LaPatra S.E."/>
            <person name="Welch T.J."/>
            <person name="Graf J."/>
        </authorList>
    </citation>
    <scope>NUCLEOTIDE SEQUENCE</scope>
    <source>
        <strain evidence="3">CSF007-82</strain>
    </source>
</reference>
<dbReference type="KEGG" id="yrb:UGYR_15645"/>
<dbReference type="PATRIC" id="fig|29486.44.peg.2794"/>
<dbReference type="OrthoDB" id="5322702at2"/>
<evidence type="ECO:0000256" key="1">
    <source>
        <dbReference type="SAM" id="Phobius"/>
    </source>
</evidence>
<reference evidence="4 5" key="2">
    <citation type="submission" date="2018-06" db="EMBL/GenBank/DDBJ databases">
        <authorList>
            <consortium name="Pathogen Informatics"/>
            <person name="Doyle S."/>
        </authorList>
    </citation>
    <scope>NUCLEOTIDE SEQUENCE [LARGE SCALE GENOMIC DNA]</scope>
    <source>
        <strain evidence="4 5">NCTC10476</strain>
    </source>
</reference>
<feature type="transmembrane region" description="Helical" evidence="1">
    <location>
        <begin position="141"/>
        <end position="160"/>
    </location>
</feature>
<feature type="transmembrane region" description="Helical" evidence="1">
    <location>
        <begin position="166"/>
        <end position="188"/>
    </location>
</feature>
<dbReference type="RefSeq" id="WP_038244432.1">
    <property type="nucleotide sequence ID" value="NZ_CABIHR010000007.1"/>
</dbReference>
<feature type="domain" description="CAAX prenyl protease 2/Lysostaphin resistance protein A-like" evidence="2">
    <location>
        <begin position="170"/>
        <end position="259"/>
    </location>
</feature>
<feature type="transmembrane region" description="Helical" evidence="1">
    <location>
        <begin position="225"/>
        <end position="242"/>
    </location>
</feature>
<feature type="transmembrane region" description="Helical" evidence="1">
    <location>
        <begin position="29"/>
        <end position="54"/>
    </location>
</feature>
<keyword evidence="1" id="KW-1133">Transmembrane helix</keyword>
<evidence type="ECO:0000313" key="5">
    <source>
        <dbReference type="Proteomes" id="UP000255169"/>
    </source>
</evidence>
<keyword evidence="4" id="KW-0645">Protease</keyword>
<dbReference type="Proteomes" id="UP000255169">
    <property type="component" value="Unassembled WGS sequence"/>
</dbReference>
<keyword evidence="4" id="KW-0378">Hydrolase</keyword>
<dbReference type="InterPro" id="IPR003675">
    <property type="entry name" value="Rce1/LyrA-like_dom"/>
</dbReference>
<dbReference type="GO" id="GO:0080120">
    <property type="term" value="P:CAAX-box protein maturation"/>
    <property type="evidence" value="ECO:0007669"/>
    <property type="project" value="UniProtKB-ARBA"/>
</dbReference>
<dbReference type="EMBL" id="UHJG01000001">
    <property type="protein sequence ID" value="SUP99685.1"/>
    <property type="molecule type" value="Genomic_DNA"/>
</dbReference>
<keyword evidence="1" id="KW-0812">Transmembrane</keyword>
<dbReference type="STRING" id="29486.UGYR_15645"/>
<dbReference type="EMBL" id="LN681231">
    <property type="protein sequence ID" value="CEK26953.1"/>
    <property type="molecule type" value="Genomic_DNA"/>
</dbReference>
<dbReference type="AlphaFoldDB" id="A0A085U4H7"/>
<protein>
    <submittedName>
        <fullName evidence="4">CAAX amino terminal protease family protein</fullName>
    </submittedName>
    <submittedName>
        <fullName evidence="3">Putative membrane protein</fullName>
    </submittedName>
</protein>
<feature type="transmembrane region" description="Helical" evidence="1">
    <location>
        <begin position="61"/>
        <end position="83"/>
    </location>
</feature>
<dbReference type="eggNOG" id="COG1266">
    <property type="taxonomic scope" value="Bacteria"/>
</dbReference>
<gene>
    <name evidence="3" type="ORF">CSF007_5980</name>
    <name evidence="4" type="ORF">NCTC10476_00922</name>
</gene>
<dbReference type="GeneID" id="66878926"/>
<evidence type="ECO:0000259" key="2">
    <source>
        <dbReference type="Pfam" id="PF02517"/>
    </source>
</evidence>
<dbReference type="Pfam" id="PF02517">
    <property type="entry name" value="Rce1-like"/>
    <property type="match status" value="1"/>
</dbReference>
<feature type="transmembrane region" description="Helical" evidence="1">
    <location>
        <begin position="200"/>
        <end position="219"/>
    </location>
</feature>
<proteinExistence type="predicted"/>
<sequence>MWGVLAASLLFLPFNRVIALLLLAITLGIATFTAVLTLPAIAALVLILMATLALQKYRQQTVLAAGLECLLIVVSVALLFHFIPGFNNLKVLDKVQIGPLSAPFSMYYNLDKALIPFILASCLPGLFVARKHPSVGKAGWIALVFAIPALLFLAVALGGLKIELHAPAWIGTFVIGNLFFVCLVEEAFFRCYLQQRLSQWLGALPALIIASLLFGAAHFPGGPLLMVFAAMAGVIYGLAWMWSGRLWVAVAFHFVLNLVHLLFFTYPLALPQ</sequence>
<accession>A0A085U4H7</accession>
<keyword evidence="5" id="KW-1185">Reference proteome</keyword>
<dbReference type="GO" id="GO:0004175">
    <property type="term" value="F:endopeptidase activity"/>
    <property type="evidence" value="ECO:0007669"/>
    <property type="project" value="UniProtKB-ARBA"/>
</dbReference>